<comment type="caution">
    <text evidence="2">The sequence shown here is derived from an EMBL/GenBank/DDBJ whole genome shotgun (WGS) entry which is preliminary data.</text>
</comment>
<dbReference type="AlphaFoldDB" id="A0A151ZAK7"/>
<feature type="signal peptide" evidence="1">
    <location>
        <begin position="1"/>
        <end position="18"/>
    </location>
</feature>
<organism evidence="2 3">
    <name type="scientific">Tieghemostelium lacteum</name>
    <name type="common">Slime mold</name>
    <name type="synonym">Dictyostelium lacteum</name>
    <dbReference type="NCBI Taxonomy" id="361077"/>
    <lineage>
        <taxon>Eukaryota</taxon>
        <taxon>Amoebozoa</taxon>
        <taxon>Evosea</taxon>
        <taxon>Eumycetozoa</taxon>
        <taxon>Dictyostelia</taxon>
        <taxon>Dictyosteliales</taxon>
        <taxon>Raperosteliaceae</taxon>
        <taxon>Tieghemostelium</taxon>
    </lineage>
</organism>
<protein>
    <submittedName>
        <fullName evidence="2">Uncharacterized protein</fullName>
    </submittedName>
</protein>
<sequence length="317" mass="35977">MKLISFILILLQLSFIFSDPLPLFINTFYGVNISLVDTTTGSVKPVYEDSSFTNSQFEFNRIYYINSTTYLGAGAYSELNFSYKNIDMNYNNIISIDFNWEDPLMNSFFNPNTNQIYTYNNTQVYSSDPFTFERTGLNINLPSIFKYTYEVGVIEVMLDSTENILYFYLLVPEIPDVKVDYNEGFYPCVYGIGCKYFISYSMDTGNMINSIDLHVWSTTFFMILPISSTSIIGATQDTNSYQLTFVNFNPTNGELKTLTTTEGPCQFVFSTAGDNINQIVYLLVSGNILVSYDVKSNQINNVTLPSTAGQIIQVGSW</sequence>
<dbReference type="Proteomes" id="UP000076078">
    <property type="component" value="Unassembled WGS sequence"/>
</dbReference>
<keyword evidence="1" id="KW-0732">Signal</keyword>
<evidence type="ECO:0000313" key="2">
    <source>
        <dbReference type="EMBL" id="KYQ90977.1"/>
    </source>
</evidence>
<keyword evidence="3" id="KW-1185">Reference proteome</keyword>
<proteinExistence type="predicted"/>
<evidence type="ECO:0000313" key="3">
    <source>
        <dbReference type="Proteomes" id="UP000076078"/>
    </source>
</evidence>
<name>A0A151ZAK7_TIELA</name>
<dbReference type="EMBL" id="LODT01000035">
    <property type="protein sequence ID" value="KYQ90977.1"/>
    <property type="molecule type" value="Genomic_DNA"/>
</dbReference>
<reference evidence="2 3" key="1">
    <citation type="submission" date="2015-12" db="EMBL/GenBank/DDBJ databases">
        <title>Dictyostelia acquired genes for synthesis and detection of signals that induce cell-type specialization by lateral gene transfer from prokaryotes.</title>
        <authorList>
            <person name="Gloeckner G."/>
            <person name="Schaap P."/>
        </authorList>
    </citation>
    <scope>NUCLEOTIDE SEQUENCE [LARGE SCALE GENOMIC DNA]</scope>
    <source>
        <strain evidence="2 3">TK</strain>
    </source>
</reference>
<accession>A0A151ZAK7</accession>
<gene>
    <name evidence="2" type="ORF">DLAC_07865</name>
</gene>
<evidence type="ECO:0000256" key="1">
    <source>
        <dbReference type="SAM" id="SignalP"/>
    </source>
</evidence>
<feature type="chain" id="PRO_5007593050" evidence="1">
    <location>
        <begin position="19"/>
        <end position="317"/>
    </location>
</feature>
<dbReference type="InParanoid" id="A0A151ZAK7"/>